<accession>A0AAV1ZDL9</accession>
<keyword evidence="2" id="KW-0812">Transmembrane</keyword>
<reference evidence="3 4" key="1">
    <citation type="submission" date="2024-04" db="EMBL/GenBank/DDBJ databases">
        <authorList>
            <person name="Rising A."/>
            <person name="Reimegard J."/>
            <person name="Sonavane S."/>
            <person name="Akerstrom W."/>
            <person name="Nylinder S."/>
            <person name="Hedman E."/>
            <person name="Kallberg Y."/>
        </authorList>
    </citation>
    <scope>NUCLEOTIDE SEQUENCE [LARGE SCALE GENOMIC DNA]</scope>
</reference>
<sequence>MAIPWQMGVHIYFMQFRVLELGISVVCLTLFIACFKISGWAEEGIIPYVWHQFGSDIAVFTITLAVVLMGMAVFERYRNRTLVKDNGDEIVDLLRNQGEKQRQRRWLSSFLCIGSSTDKQDEQEADAVGVDDFKTEKANS</sequence>
<organism evidence="3 4">
    <name type="scientific">Larinioides sclopetarius</name>
    <dbReference type="NCBI Taxonomy" id="280406"/>
    <lineage>
        <taxon>Eukaryota</taxon>
        <taxon>Metazoa</taxon>
        <taxon>Ecdysozoa</taxon>
        <taxon>Arthropoda</taxon>
        <taxon>Chelicerata</taxon>
        <taxon>Arachnida</taxon>
        <taxon>Araneae</taxon>
        <taxon>Araneomorphae</taxon>
        <taxon>Entelegynae</taxon>
        <taxon>Araneoidea</taxon>
        <taxon>Araneidae</taxon>
        <taxon>Larinioides</taxon>
    </lineage>
</organism>
<evidence type="ECO:0000256" key="2">
    <source>
        <dbReference type="SAM" id="Phobius"/>
    </source>
</evidence>
<proteinExistence type="predicted"/>
<protein>
    <submittedName>
        <fullName evidence="3">Uncharacterized protein</fullName>
    </submittedName>
</protein>
<name>A0AAV1ZDL9_9ARAC</name>
<feature type="compositionally biased region" description="Basic and acidic residues" evidence="1">
    <location>
        <begin position="131"/>
        <end position="140"/>
    </location>
</feature>
<gene>
    <name evidence="3" type="ORF">LARSCL_LOCUS4907</name>
</gene>
<feature type="transmembrane region" description="Helical" evidence="2">
    <location>
        <begin position="53"/>
        <end position="74"/>
    </location>
</feature>
<feature type="transmembrane region" description="Helical" evidence="2">
    <location>
        <begin position="21"/>
        <end position="41"/>
    </location>
</feature>
<evidence type="ECO:0000313" key="4">
    <source>
        <dbReference type="Proteomes" id="UP001497382"/>
    </source>
</evidence>
<keyword evidence="2" id="KW-0472">Membrane</keyword>
<dbReference type="EMBL" id="CAXIEN010000043">
    <property type="protein sequence ID" value="CAL1269748.1"/>
    <property type="molecule type" value="Genomic_DNA"/>
</dbReference>
<dbReference type="AlphaFoldDB" id="A0AAV1ZDL9"/>
<evidence type="ECO:0000256" key="1">
    <source>
        <dbReference type="SAM" id="MobiDB-lite"/>
    </source>
</evidence>
<comment type="caution">
    <text evidence="3">The sequence shown here is derived from an EMBL/GenBank/DDBJ whole genome shotgun (WGS) entry which is preliminary data.</text>
</comment>
<keyword evidence="4" id="KW-1185">Reference proteome</keyword>
<keyword evidence="2" id="KW-1133">Transmembrane helix</keyword>
<dbReference type="Proteomes" id="UP001497382">
    <property type="component" value="Unassembled WGS sequence"/>
</dbReference>
<evidence type="ECO:0000313" key="3">
    <source>
        <dbReference type="EMBL" id="CAL1269748.1"/>
    </source>
</evidence>
<feature type="region of interest" description="Disordered" evidence="1">
    <location>
        <begin position="118"/>
        <end position="140"/>
    </location>
</feature>